<feature type="compositionally biased region" description="Low complexity" evidence="1">
    <location>
        <begin position="364"/>
        <end position="375"/>
    </location>
</feature>
<name>A0A4Q7Y8P5_9ACTN</name>
<evidence type="ECO:0000313" key="3">
    <source>
        <dbReference type="EMBL" id="RZU33128.1"/>
    </source>
</evidence>
<dbReference type="EMBL" id="SHKV01000001">
    <property type="protein sequence ID" value="RZU33128.1"/>
    <property type="molecule type" value="Genomic_DNA"/>
</dbReference>
<gene>
    <name evidence="3" type="ORF">BKA19_2844</name>
</gene>
<evidence type="ECO:0000256" key="1">
    <source>
        <dbReference type="SAM" id="MobiDB-lite"/>
    </source>
</evidence>
<feature type="compositionally biased region" description="Pro residues" evidence="1">
    <location>
        <begin position="1"/>
        <end position="13"/>
    </location>
</feature>
<feature type="transmembrane region" description="Helical" evidence="2">
    <location>
        <begin position="186"/>
        <end position="203"/>
    </location>
</feature>
<accession>A0A4Q7Y8P5</accession>
<keyword evidence="4" id="KW-1185">Reference proteome</keyword>
<feature type="compositionally biased region" description="Low complexity" evidence="1">
    <location>
        <begin position="382"/>
        <end position="397"/>
    </location>
</feature>
<feature type="compositionally biased region" description="Low complexity" evidence="1">
    <location>
        <begin position="57"/>
        <end position="90"/>
    </location>
</feature>
<protein>
    <submittedName>
        <fullName evidence="3">Uncharacterized protein</fullName>
    </submittedName>
</protein>
<feature type="transmembrane region" description="Helical" evidence="2">
    <location>
        <begin position="223"/>
        <end position="241"/>
    </location>
</feature>
<feature type="compositionally biased region" description="Pro residues" evidence="1">
    <location>
        <begin position="36"/>
        <end position="50"/>
    </location>
</feature>
<dbReference type="AlphaFoldDB" id="A0A4Q7Y8P5"/>
<evidence type="ECO:0000256" key="2">
    <source>
        <dbReference type="SAM" id="Phobius"/>
    </source>
</evidence>
<feature type="transmembrane region" description="Helical" evidence="2">
    <location>
        <begin position="277"/>
        <end position="299"/>
    </location>
</feature>
<evidence type="ECO:0000313" key="4">
    <source>
        <dbReference type="Proteomes" id="UP000292507"/>
    </source>
</evidence>
<feature type="region of interest" description="Disordered" evidence="1">
    <location>
        <begin position="1"/>
        <end position="168"/>
    </location>
</feature>
<feature type="compositionally biased region" description="Low complexity" evidence="1">
    <location>
        <begin position="330"/>
        <end position="352"/>
    </location>
</feature>
<feature type="region of interest" description="Disordered" evidence="1">
    <location>
        <begin position="330"/>
        <end position="406"/>
    </location>
</feature>
<keyword evidence="2" id="KW-0472">Membrane</keyword>
<comment type="caution">
    <text evidence="3">The sequence shown here is derived from an EMBL/GenBank/DDBJ whole genome shotgun (WGS) entry which is preliminary data.</text>
</comment>
<dbReference type="RefSeq" id="WP_207225837.1">
    <property type="nucleotide sequence ID" value="NZ_POQT01000007.1"/>
</dbReference>
<feature type="compositionally biased region" description="Low complexity" evidence="1">
    <location>
        <begin position="97"/>
        <end position="114"/>
    </location>
</feature>
<keyword evidence="2" id="KW-1133">Transmembrane helix</keyword>
<organism evidence="3 4">
    <name type="scientific">Blastococcus saxobsidens</name>
    <dbReference type="NCBI Taxonomy" id="138336"/>
    <lineage>
        <taxon>Bacteria</taxon>
        <taxon>Bacillati</taxon>
        <taxon>Actinomycetota</taxon>
        <taxon>Actinomycetes</taxon>
        <taxon>Geodermatophilales</taxon>
        <taxon>Geodermatophilaceae</taxon>
        <taxon>Blastococcus</taxon>
    </lineage>
</organism>
<dbReference type="Proteomes" id="UP000292507">
    <property type="component" value="Unassembled WGS sequence"/>
</dbReference>
<reference evidence="3 4" key="1">
    <citation type="submission" date="2019-02" db="EMBL/GenBank/DDBJ databases">
        <title>Sequencing the genomes of 1000 actinobacteria strains.</title>
        <authorList>
            <person name="Klenk H.-P."/>
        </authorList>
    </citation>
    <scope>NUCLEOTIDE SEQUENCE [LARGE SCALE GENOMIC DNA]</scope>
    <source>
        <strain evidence="3 4">DSM 44509</strain>
    </source>
</reference>
<proteinExistence type="predicted"/>
<feature type="compositionally biased region" description="Low complexity" evidence="1">
    <location>
        <begin position="121"/>
        <end position="154"/>
    </location>
</feature>
<feature type="transmembrane region" description="Helical" evidence="2">
    <location>
        <begin position="253"/>
        <end position="271"/>
    </location>
</feature>
<keyword evidence="2" id="KW-0812">Transmembrane</keyword>
<sequence length="406" mass="41613">MTASQPPHPPEGGQPPSGGQPPHGQEAPGGGSGPGQPGPGAPGPGAPAPGAPGHGPAGQHHGQPPYGQPGQQQPPYGQQYGQPQYGQPPYGQGGYGQPPYGQQYGQPQYGQPPYGQGGYGQPAYGLPPYGQPGYPQYGQQPYGQPGYAPGYGQPPFGGGPGPYGRTPGPGAEFSVDLKRIRPLDHVFAGGTLLFLLLGLLPWWRFGDDTFGVTFSGFDDGKVVSAAVLFVLAAIWALLPGFVKATVSFPRSSLTVGLAALGLVLTLFAWLDTLQYDFSSWALLGFLTALALTAVAVLTLRREMRERPPRPSAATAGPYWGGPPGAGQAYPYGYHGPPAGPQYPQGQPYAADAGTPPWQQPSGSGAQHQEPGAQQPGHGGPQPGQQPAPGGSTASGAAEGERPSTEN</sequence>